<sequence length="45" mass="5104">MKLKIKNFGPLTKGGTIDLDKRFYVFVGKNGSGKTYLANLVYEMF</sequence>
<evidence type="ECO:0000313" key="2">
    <source>
        <dbReference type="EMBL" id="CAA6825736.1"/>
    </source>
</evidence>
<dbReference type="InterPro" id="IPR041685">
    <property type="entry name" value="AAA_GajA/Old/RecF-like"/>
</dbReference>
<name>A0A6S6UDA7_9BACT</name>
<dbReference type="Pfam" id="PF13175">
    <property type="entry name" value="AAA_15"/>
    <property type="match status" value="1"/>
</dbReference>
<protein>
    <recommendedName>
        <fullName evidence="1">Endonuclease GajA/Old nuclease/RecF-like AAA domain-containing protein</fullName>
    </recommendedName>
</protein>
<evidence type="ECO:0000259" key="1">
    <source>
        <dbReference type="Pfam" id="PF13175"/>
    </source>
</evidence>
<dbReference type="SUPFAM" id="SSF52540">
    <property type="entry name" value="P-loop containing nucleoside triphosphate hydrolases"/>
    <property type="match status" value="1"/>
</dbReference>
<feature type="non-terminal residue" evidence="2">
    <location>
        <position position="45"/>
    </location>
</feature>
<dbReference type="Gene3D" id="3.40.50.300">
    <property type="entry name" value="P-loop containing nucleotide triphosphate hydrolases"/>
    <property type="match status" value="1"/>
</dbReference>
<dbReference type="EMBL" id="CACVAQ010000368">
    <property type="protein sequence ID" value="CAA6825736.1"/>
    <property type="molecule type" value="Genomic_DNA"/>
</dbReference>
<proteinExistence type="predicted"/>
<feature type="domain" description="Endonuclease GajA/Old nuclease/RecF-like AAA" evidence="1">
    <location>
        <begin position="2"/>
        <end position="44"/>
    </location>
</feature>
<reference evidence="2" key="1">
    <citation type="submission" date="2020-01" db="EMBL/GenBank/DDBJ databases">
        <authorList>
            <person name="Meier V. D."/>
            <person name="Meier V D."/>
        </authorList>
    </citation>
    <scope>NUCLEOTIDE SEQUENCE</scope>
    <source>
        <strain evidence="2">HLG_WM_MAG_10</strain>
    </source>
</reference>
<dbReference type="AlphaFoldDB" id="A0A6S6UDA7"/>
<dbReference type="InterPro" id="IPR027417">
    <property type="entry name" value="P-loop_NTPase"/>
</dbReference>
<gene>
    <name evidence="2" type="ORF">HELGO_WM50295</name>
</gene>
<accession>A0A6S6UDA7</accession>
<organism evidence="2">
    <name type="scientific">uncultured Aureispira sp</name>
    <dbReference type="NCBI Taxonomy" id="1331704"/>
    <lineage>
        <taxon>Bacteria</taxon>
        <taxon>Pseudomonadati</taxon>
        <taxon>Bacteroidota</taxon>
        <taxon>Saprospiria</taxon>
        <taxon>Saprospirales</taxon>
        <taxon>Saprospiraceae</taxon>
        <taxon>Aureispira</taxon>
        <taxon>environmental samples</taxon>
    </lineage>
</organism>